<dbReference type="EnsemblMetazoa" id="Aqu2.1.39946_001">
    <property type="protein sequence ID" value="Aqu2.1.39946_001"/>
    <property type="gene ID" value="Aqu2.1.39946"/>
</dbReference>
<accession>A0A1X7VHY3</accession>
<sequence length="26" mass="3019">RRVRVRGSAASVVIDRLSLYSRCIRE</sequence>
<dbReference type="AlphaFoldDB" id="A0A1X7VHY3"/>
<name>A0A1X7VHY3_AMPQE</name>
<protein>
    <submittedName>
        <fullName evidence="1">Uncharacterized protein</fullName>
    </submittedName>
</protein>
<evidence type="ECO:0000313" key="1">
    <source>
        <dbReference type="EnsemblMetazoa" id="Aqu2.1.39946_001"/>
    </source>
</evidence>
<proteinExistence type="predicted"/>
<dbReference type="InParanoid" id="A0A1X7VHY3"/>
<reference evidence="1" key="1">
    <citation type="submission" date="2017-05" db="UniProtKB">
        <authorList>
            <consortium name="EnsemblMetazoa"/>
        </authorList>
    </citation>
    <scope>IDENTIFICATION</scope>
</reference>
<organism evidence="1">
    <name type="scientific">Amphimedon queenslandica</name>
    <name type="common">Sponge</name>
    <dbReference type="NCBI Taxonomy" id="400682"/>
    <lineage>
        <taxon>Eukaryota</taxon>
        <taxon>Metazoa</taxon>
        <taxon>Porifera</taxon>
        <taxon>Demospongiae</taxon>
        <taxon>Heteroscleromorpha</taxon>
        <taxon>Haplosclerida</taxon>
        <taxon>Niphatidae</taxon>
        <taxon>Amphimedon</taxon>
    </lineage>
</organism>